<keyword evidence="4" id="KW-1185">Reference proteome</keyword>
<dbReference type="InterPro" id="IPR047110">
    <property type="entry name" value="GABD/Sad-like"/>
</dbReference>
<dbReference type="InterPro" id="IPR016162">
    <property type="entry name" value="Ald_DH_N"/>
</dbReference>
<dbReference type="RefSeq" id="WP_331791796.1">
    <property type="nucleotide sequence ID" value="NZ_BAAAUO010000011.1"/>
</dbReference>
<dbReference type="PANTHER" id="PTHR43217">
    <property type="entry name" value="SUCCINATE SEMIALDEHYDE DEHYDROGENASE [NAD(P)+] SAD"/>
    <property type="match status" value="1"/>
</dbReference>
<dbReference type="SUPFAM" id="SSF53720">
    <property type="entry name" value="ALDH-like"/>
    <property type="match status" value="1"/>
</dbReference>
<evidence type="ECO:0000313" key="3">
    <source>
        <dbReference type="EMBL" id="MEF2255553.1"/>
    </source>
</evidence>
<evidence type="ECO:0000256" key="1">
    <source>
        <dbReference type="ARBA" id="ARBA00023002"/>
    </source>
</evidence>
<name>A0ABU7V8L0_9MICO</name>
<dbReference type="InterPro" id="IPR016163">
    <property type="entry name" value="Ald_DH_C"/>
</dbReference>
<evidence type="ECO:0000313" key="4">
    <source>
        <dbReference type="Proteomes" id="UP001351900"/>
    </source>
</evidence>
<dbReference type="PROSITE" id="PS00070">
    <property type="entry name" value="ALDEHYDE_DEHYDR_CYS"/>
    <property type="match status" value="1"/>
</dbReference>
<dbReference type="Gene3D" id="3.40.309.10">
    <property type="entry name" value="Aldehyde Dehydrogenase, Chain A, domain 2"/>
    <property type="match status" value="1"/>
</dbReference>
<accession>A0ABU7V8L0</accession>
<feature type="domain" description="Aldehyde dehydrogenase" evidence="2">
    <location>
        <begin position="3"/>
        <end position="450"/>
    </location>
</feature>
<protein>
    <submittedName>
        <fullName evidence="3">Aldehyde dehydrogenase family protein</fullName>
    </submittedName>
</protein>
<dbReference type="InterPro" id="IPR016161">
    <property type="entry name" value="Ald_DH/histidinol_DH"/>
</dbReference>
<evidence type="ECO:0000259" key="2">
    <source>
        <dbReference type="Pfam" id="PF00171"/>
    </source>
</evidence>
<comment type="caution">
    <text evidence="3">The sequence shown here is derived from an EMBL/GenBank/DDBJ whole genome shotgun (WGS) entry which is preliminary data.</text>
</comment>
<reference evidence="3 4" key="1">
    <citation type="submission" date="2024-01" db="EMBL/GenBank/DDBJ databases">
        <title>the genome sequence of strain Microbacterium schleiferi NBRC 15075.</title>
        <authorList>
            <person name="Ding Y."/>
            <person name="Zhang G."/>
        </authorList>
    </citation>
    <scope>NUCLEOTIDE SEQUENCE [LARGE SCALE GENOMIC DNA]</scope>
    <source>
        <strain evidence="3 4">NBRC 15075</strain>
    </source>
</reference>
<dbReference type="Proteomes" id="UP001351900">
    <property type="component" value="Unassembled WGS sequence"/>
</dbReference>
<dbReference type="InterPro" id="IPR016160">
    <property type="entry name" value="Ald_DH_CS_CYS"/>
</dbReference>
<dbReference type="Gene3D" id="3.40.605.10">
    <property type="entry name" value="Aldehyde Dehydrogenase, Chain A, domain 1"/>
    <property type="match status" value="1"/>
</dbReference>
<dbReference type="PANTHER" id="PTHR43217:SF2">
    <property type="entry name" value="SUCCINATE-SEMIALDEHYDE DEHYDROGENASE [NADP(+)]"/>
    <property type="match status" value="1"/>
</dbReference>
<dbReference type="Pfam" id="PF00171">
    <property type="entry name" value="Aldedh"/>
    <property type="match status" value="1"/>
</dbReference>
<proteinExistence type="predicted"/>
<sequence length="454" mass="48132">MSTYAVVNPATGETLATYPTMTDAEAAAAVAAADDAYRTWGRASAPAERAELVRRAAQLHRERREELAEIVVREMGKPLSAALGEVDFAADITEYYADNYEKITGDTPLDILAEGTAVIRRSPLGVLLGIMPWNFPYYQVARFAAPNLVIGNTILLKHAPQCPESAAAIAAIYRDAGFPEGAYVDVRLTNEQAATVIADPRVQGVSVTGSERAGAAVAEVAGRNLKKVALELGGSDPFIVLSTDDLDATVDMAVEARLDNNGQSCNAPKRFIIIEELYDAFLEKFVAAMAAAPLGDPFADDTVIGPLSSLAAAERLEEQVNRAVAQGATVELGGAREGAFYPATVLTGVTADNDIYREELFGPAGVVYRVADEAEAVAVANATSYGLGSYVFTTDPEQADRMADAIEAGMVYVNIVLADSPELPFGGVKRSGTSREMGLLAADEFVNKKLIRVA</sequence>
<gene>
    <name evidence="3" type="ORF">V2V91_10480</name>
</gene>
<dbReference type="InterPro" id="IPR015590">
    <property type="entry name" value="Aldehyde_DH_dom"/>
</dbReference>
<organism evidence="3 4">
    <name type="scientific">Microbacterium schleiferi</name>
    <dbReference type="NCBI Taxonomy" id="69362"/>
    <lineage>
        <taxon>Bacteria</taxon>
        <taxon>Bacillati</taxon>
        <taxon>Actinomycetota</taxon>
        <taxon>Actinomycetes</taxon>
        <taxon>Micrococcales</taxon>
        <taxon>Microbacteriaceae</taxon>
        <taxon>Microbacterium</taxon>
    </lineage>
</organism>
<dbReference type="EMBL" id="JAZHOV010000005">
    <property type="protein sequence ID" value="MEF2255553.1"/>
    <property type="molecule type" value="Genomic_DNA"/>
</dbReference>
<keyword evidence="1" id="KW-0560">Oxidoreductase</keyword>